<organism evidence="1 2">
    <name type="scientific">Granulibacter bethesdensis</name>
    <dbReference type="NCBI Taxonomy" id="364410"/>
    <lineage>
        <taxon>Bacteria</taxon>
        <taxon>Pseudomonadati</taxon>
        <taxon>Pseudomonadota</taxon>
        <taxon>Alphaproteobacteria</taxon>
        <taxon>Acetobacterales</taxon>
        <taxon>Acetobacteraceae</taxon>
        <taxon>Granulibacter</taxon>
    </lineage>
</organism>
<dbReference type="KEGG" id="gbc:GbCGDNIH3_5089"/>
<dbReference type="EMBL" id="CP003181">
    <property type="protein sequence ID" value="AHJ62889.1"/>
    <property type="molecule type" value="Genomic_DNA"/>
</dbReference>
<sequence>MSLICTGSRLHESRIKTGSPAKDHPFVIHSSAGIRQMETDFMVQADAQ</sequence>
<dbReference type="Proteomes" id="UP000019438">
    <property type="component" value="Chromosome"/>
</dbReference>
<accession>A0AAN0RDJ1</accession>
<protein>
    <submittedName>
        <fullName evidence="1">Uncharacterized protein</fullName>
    </submittedName>
</protein>
<reference evidence="2" key="1">
    <citation type="submission" date="2012-06" db="EMBL/GenBank/DDBJ databases">
        <title>Genome analysis of multiple Granulibacter bethesdensis isolates demonstrates substantial genome diversity.</title>
        <authorList>
            <person name="Greenberg D.E."/>
            <person name="Porcella S.F."/>
            <person name="Zarember K."/>
            <person name="Zelazny A.M."/>
            <person name="Bruno D."/>
            <person name="Martens C."/>
            <person name="Barbian K.D."/>
            <person name="Jaske E."/>
            <person name="Holland S.M."/>
        </authorList>
    </citation>
    <scope>NUCLEOTIDE SEQUENCE [LARGE SCALE GENOMIC DNA]</scope>
    <source>
        <strain evidence="2">CGDNIH3</strain>
    </source>
</reference>
<gene>
    <name evidence="1" type="ORF">GbCGDNIH3_5089</name>
</gene>
<evidence type="ECO:0000313" key="1">
    <source>
        <dbReference type="EMBL" id="AHJ62889.1"/>
    </source>
</evidence>
<evidence type="ECO:0000313" key="2">
    <source>
        <dbReference type="Proteomes" id="UP000019438"/>
    </source>
</evidence>
<name>A0AAN0RDJ1_9PROT</name>
<dbReference type="AlphaFoldDB" id="A0AAN0RDJ1"/>
<proteinExistence type="predicted"/>